<evidence type="ECO:0000313" key="3">
    <source>
        <dbReference type="Proteomes" id="UP000295830"/>
    </source>
</evidence>
<dbReference type="AlphaFoldDB" id="A0A4V3EPE0"/>
<reference evidence="2 3" key="1">
    <citation type="submission" date="2019-03" db="EMBL/GenBank/DDBJ databases">
        <title>Genomic Encyclopedia of Type Strains, Phase IV (KMG-IV): sequencing the most valuable type-strain genomes for metagenomic binning, comparative biology and taxonomic classification.</title>
        <authorList>
            <person name="Goeker M."/>
        </authorList>
    </citation>
    <scope>NUCLEOTIDE SEQUENCE [LARGE SCALE GENOMIC DNA]</scope>
    <source>
        <strain evidence="2 3">DSM 15505</strain>
    </source>
</reference>
<evidence type="ECO:0000259" key="1">
    <source>
        <dbReference type="Pfam" id="PF19657"/>
    </source>
</evidence>
<dbReference type="Proteomes" id="UP000295830">
    <property type="component" value="Unassembled WGS sequence"/>
</dbReference>
<dbReference type="RefSeq" id="WP_133737104.1">
    <property type="nucleotide sequence ID" value="NZ_SOAX01000008.1"/>
</dbReference>
<feature type="domain" description="DUF6160" evidence="1">
    <location>
        <begin position="9"/>
        <end position="87"/>
    </location>
</feature>
<evidence type="ECO:0000313" key="2">
    <source>
        <dbReference type="EMBL" id="TDT36928.1"/>
    </source>
</evidence>
<gene>
    <name evidence="2" type="ORF">DES49_2872</name>
</gene>
<keyword evidence="3" id="KW-1185">Reference proteome</keyword>
<organism evidence="2 3">
    <name type="scientific">Halospina denitrificans</name>
    <dbReference type="NCBI Taxonomy" id="332522"/>
    <lineage>
        <taxon>Bacteria</taxon>
        <taxon>Pseudomonadati</taxon>
        <taxon>Pseudomonadota</taxon>
        <taxon>Gammaproteobacteria</taxon>
        <taxon>Halospina</taxon>
    </lineage>
</organism>
<accession>A0A4V3EPE0</accession>
<protein>
    <recommendedName>
        <fullName evidence="1">DUF6160 domain-containing protein</fullName>
    </recommendedName>
</protein>
<dbReference type="EMBL" id="SOAX01000008">
    <property type="protein sequence ID" value="TDT36928.1"/>
    <property type="molecule type" value="Genomic_DNA"/>
</dbReference>
<name>A0A4V3EPE0_9GAMM</name>
<comment type="caution">
    <text evidence="2">The sequence shown here is derived from an EMBL/GenBank/DDBJ whole genome shotgun (WGS) entry which is preliminary data.</text>
</comment>
<dbReference type="InterPro" id="IPR046158">
    <property type="entry name" value="DUF6160"/>
</dbReference>
<dbReference type="Pfam" id="PF19657">
    <property type="entry name" value="DUF6160"/>
    <property type="match status" value="1"/>
</dbReference>
<sequence>MSTIQKIWSRTLIGLAISGGSIGAVAMERLGDDEMSGISGQAGVTMEMESQASMDTFSYFTDGNGLHLDDVSVGSASTAGESDFRTYTLDIRDNGALDIGFDIEDQRVSVGGIRLDDSGDRSMGSFWMDRNMDGNFEIVPGGALSEDGYTFNALFNVYNSRFGYKTNGHQVFLDDVSMMINSQGQTLDVENGVIHYSMPVDGNLDIGAIRYAAQDESFRGDASALASYGSVEMDFDFLSDFEIQAGGRFGSEGLRVDSETQLNTANFLYSTNGYSVGLNNMSGQSQVTDLRIDVAPDFTSEARQGLGFTLTGTESQASGNLSIGSITLGESGSIGAVDMQWLYEDQDVNGETFSNQLFLMAGGHPDAGPEGMRLASEWSLADAQLDYTTNGNTAIFDGIQSWGRGDVTVNVTGSETLGDTRFYEGLRVGFDGVSGGYRMDGLRVGDETSDVQGGVELLSALGVYRSFEFGSLDGHYTLGPGGPNGEGITINSDIVIQDGRIGALTEQSGQGIWADDLEFESHIRDMTVDVTAEGLSMIQGEAWSTMDIGNLRVGDADNGASFGRIVWQRYGKNNEMVISAPNDGSGSEGLHVALTHVFSEATADRQNQFLWETGRDTDTNGDPINGTGMQLVMNNIHTDDVTTATNNYGVKTDLEIDVREADASTGELGFSVNTRTRFRELNIGSVDMVHPDGGAATALQGVSIQNMDMESNLTATPIQ</sequence>
<proteinExistence type="predicted"/>
<dbReference type="OrthoDB" id="6731175at2"/>